<dbReference type="InterPro" id="IPR050757">
    <property type="entry name" value="Collagen_mod_GT25"/>
</dbReference>
<sequence>MCNYLARAWSPEGGCHICSEETRDLSKTPDSELPIVQLTIFITQPIPFLEVFFERIAKLNYPKDRMHLTTHCLVEKQQKFVDDFTTTHGSSYRSVNLIDAKIFNSERTAFVEAASSCLKEETCDYLFYVDGTVQFTDPDVLRHLMAANRSVIAPMMTRRGKFWSSFWGDVSEDGGYIRSNDYFSIVERTKM</sequence>
<accession>A0A3P7LB80</accession>
<evidence type="ECO:0000313" key="1">
    <source>
        <dbReference type="EMBL" id="VDN13984.1"/>
    </source>
</evidence>
<dbReference type="Proteomes" id="UP000281553">
    <property type="component" value="Unassembled WGS sequence"/>
</dbReference>
<keyword evidence="2" id="KW-1185">Reference proteome</keyword>
<protein>
    <recommendedName>
        <fullName evidence="3">Hexosyltransferase</fullName>
    </recommendedName>
</protein>
<evidence type="ECO:0008006" key="3">
    <source>
        <dbReference type="Google" id="ProtNLM"/>
    </source>
</evidence>
<reference evidence="1 2" key="1">
    <citation type="submission" date="2018-11" db="EMBL/GenBank/DDBJ databases">
        <authorList>
            <consortium name="Pathogen Informatics"/>
        </authorList>
    </citation>
    <scope>NUCLEOTIDE SEQUENCE [LARGE SCALE GENOMIC DNA]</scope>
</reference>
<proteinExistence type="predicted"/>
<dbReference type="PANTHER" id="PTHR10730:SF45">
    <property type="entry name" value="PROCOLLAGEN-LYSINE,2-OXOGLUTARATE 5-DIOXYGENASE"/>
    <property type="match status" value="1"/>
</dbReference>
<dbReference type="OrthoDB" id="6280177at2759"/>
<name>A0A3P7LB80_DIBLA</name>
<dbReference type="PANTHER" id="PTHR10730">
    <property type="entry name" value="PROCOLLAGEN-LYSINE,2-OXOGLUTARATE 5-DIOXYGENASE/GLYCOSYLTRANSFERASE 25 FAMILY MEMBER"/>
    <property type="match status" value="1"/>
</dbReference>
<dbReference type="AlphaFoldDB" id="A0A3P7LB80"/>
<evidence type="ECO:0000313" key="2">
    <source>
        <dbReference type="Proteomes" id="UP000281553"/>
    </source>
</evidence>
<dbReference type="EMBL" id="UYRU01057925">
    <property type="protein sequence ID" value="VDN13984.1"/>
    <property type="molecule type" value="Genomic_DNA"/>
</dbReference>
<dbReference type="GO" id="GO:0008475">
    <property type="term" value="F:procollagen-lysine 5-dioxygenase activity"/>
    <property type="evidence" value="ECO:0007669"/>
    <property type="project" value="TreeGrafter"/>
</dbReference>
<dbReference type="GO" id="GO:0005783">
    <property type="term" value="C:endoplasmic reticulum"/>
    <property type="evidence" value="ECO:0007669"/>
    <property type="project" value="TreeGrafter"/>
</dbReference>
<organism evidence="1 2">
    <name type="scientific">Dibothriocephalus latus</name>
    <name type="common">Fish tapeworm</name>
    <name type="synonym">Diphyllobothrium latum</name>
    <dbReference type="NCBI Taxonomy" id="60516"/>
    <lineage>
        <taxon>Eukaryota</taxon>
        <taxon>Metazoa</taxon>
        <taxon>Spiralia</taxon>
        <taxon>Lophotrochozoa</taxon>
        <taxon>Platyhelminthes</taxon>
        <taxon>Cestoda</taxon>
        <taxon>Eucestoda</taxon>
        <taxon>Diphyllobothriidea</taxon>
        <taxon>Diphyllobothriidae</taxon>
        <taxon>Dibothriocephalus</taxon>
    </lineage>
</organism>
<gene>
    <name evidence="1" type="ORF">DILT_LOCUS9815</name>
</gene>